<accession>A0A448XI92</accession>
<name>A0A448XI92_9PLAT</name>
<reference evidence="1" key="1">
    <citation type="submission" date="2018-11" db="EMBL/GenBank/DDBJ databases">
        <authorList>
            <consortium name="Pathogen Informatics"/>
        </authorList>
    </citation>
    <scope>NUCLEOTIDE SEQUENCE</scope>
</reference>
<evidence type="ECO:0000313" key="1">
    <source>
        <dbReference type="EMBL" id="VEL37250.1"/>
    </source>
</evidence>
<evidence type="ECO:0000313" key="2">
    <source>
        <dbReference type="Proteomes" id="UP000784294"/>
    </source>
</evidence>
<protein>
    <submittedName>
        <fullName evidence="1">Uncharacterized protein</fullName>
    </submittedName>
</protein>
<dbReference type="EMBL" id="CAAALY010254411">
    <property type="protein sequence ID" value="VEL37250.1"/>
    <property type="molecule type" value="Genomic_DNA"/>
</dbReference>
<keyword evidence="2" id="KW-1185">Reference proteome</keyword>
<gene>
    <name evidence="1" type="ORF">PXEA_LOCUS30690</name>
</gene>
<sequence length="91" mass="10175">MQYRRFAGGSDWTFSDSLKNGFTCLDPDHCSPCLRDAAFAHRLMSSSFTRLPTCLYTPSGLTLALESESFLQSCLGILVVFDEDRPEKSMP</sequence>
<dbReference type="Proteomes" id="UP000784294">
    <property type="component" value="Unassembled WGS sequence"/>
</dbReference>
<organism evidence="1 2">
    <name type="scientific">Protopolystoma xenopodis</name>
    <dbReference type="NCBI Taxonomy" id="117903"/>
    <lineage>
        <taxon>Eukaryota</taxon>
        <taxon>Metazoa</taxon>
        <taxon>Spiralia</taxon>
        <taxon>Lophotrochozoa</taxon>
        <taxon>Platyhelminthes</taxon>
        <taxon>Monogenea</taxon>
        <taxon>Polyopisthocotylea</taxon>
        <taxon>Polystomatidea</taxon>
        <taxon>Polystomatidae</taxon>
        <taxon>Protopolystoma</taxon>
    </lineage>
</organism>
<proteinExistence type="predicted"/>
<comment type="caution">
    <text evidence="1">The sequence shown here is derived from an EMBL/GenBank/DDBJ whole genome shotgun (WGS) entry which is preliminary data.</text>
</comment>
<dbReference type="AlphaFoldDB" id="A0A448XI92"/>